<dbReference type="PRINTS" id="PR00038">
    <property type="entry name" value="HTHLUXR"/>
</dbReference>
<feature type="compositionally biased region" description="Pro residues" evidence="6">
    <location>
        <begin position="78"/>
        <end position="88"/>
    </location>
</feature>
<evidence type="ECO:0000313" key="9">
    <source>
        <dbReference type="EMBL" id="GHI59865.1"/>
    </source>
</evidence>
<feature type="domain" description="HTH luxR-type" evidence="7">
    <location>
        <begin position="167"/>
        <end position="232"/>
    </location>
</feature>
<evidence type="ECO:0000256" key="2">
    <source>
        <dbReference type="ARBA" id="ARBA00023015"/>
    </source>
</evidence>
<evidence type="ECO:0000256" key="5">
    <source>
        <dbReference type="PROSITE-ProRule" id="PRU00169"/>
    </source>
</evidence>
<dbReference type="InterPro" id="IPR000792">
    <property type="entry name" value="Tscrpt_reg_LuxR_C"/>
</dbReference>
<evidence type="ECO:0000256" key="6">
    <source>
        <dbReference type="SAM" id="MobiDB-lite"/>
    </source>
</evidence>
<reference evidence="10" key="1">
    <citation type="submission" date="2023-07" db="EMBL/GenBank/DDBJ databases">
        <title>Whole genome shotgun sequence of Streptomyces cacaoi subsp. asoensis NBRC 13813.</title>
        <authorList>
            <person name="Komaki H."/>
            <person name="Tamura T."/>
        </authorList>
    </citation>
    <scope>NUCLEOTIDE SEQUENCE [LARGE SCALE GENOMIC DNA]</scope>
    <source>
        <strain evidence="10">NBRC 13813</strain>
    </source>
</reference>
<evidence type="ECO:0000313" key="10">
    <source>
        <dbReference type="Proteomes" id="UP000649259"/>
    </source>
</evidence>
<dbReference type="CDD" id="cd17535">
    <property type="entry name" value="REC_NarL-like"/>
    <property type="match status" value="1"/>
</dbReference>
<dbReference type="RefSeq" id="WP_189928692.1">
    <property type="nucleotide sequence ID" value="NZ_BMSI01000030.1"/>
</dbReference>
<dbReference type="PROSITE" id="PS00622">
    <property type="entry name" value="HTH_LUXR_1"/>
    <property type="match status" value="1"/>
</dbReference>
<dbReference type="GO" id="GO:0003677">
    <property type="term" value="F:DNA binding"/>
    <property type="evidence" value="ECO:0007669"/>
    <property type="project" value="UniProtKB-KW"/>
</dbReference>
<dbReference type="CDD" id="cd06170">
    <property type="entry name" value="LuxR_C_like"/>
    <property type="match status" value="1"/>
</dbReference>
<comment type="caution">
    <text evidence="9">The sequence shown here is derived from an EMBL/GenBank/DDBJ whole genome shotgun (WGS) entry which is preliminary data.</text>
</comment>
<dbReference type="Gene3D" id="3.40.50.2300">
    <property type="match status" value="1"/>
</dbReference>
<dbReference type="Proteomes" id="UP000649259">
    <property type="component" value="Unassembled WGS sequence"/>
</dbReference>
<dbReference type="SUPFAM" id="SSF46894">
    <property type="entry name" value="C-terminal effector domain of the bipartite response regulators"/>
    <property type="match status" value="1"/>
</dbReference>
<dbReference type="GeneID" id="91469440"/>
<dbReference type="SUPFAM" id="SSF52172">
    <property type="entry name" value="CheY-like"/>
    <property type="match status" value="1"/>
</dbReference>
<evidence type="ECO:0000256" key="3">
    <source>
        <dbReference type="ARBA" id="ARBA00023125"/>
    </source>
</evidence>
<evidence type="ECO:0000256" key="1">
    <source>
        <dbReference type="ARBA" id="ARBA00022553"/>
    </source>
</evidence>
<organism evidence="9 10">
    <name type="scientific">Streptomyces asoensis</name>
    <dbReference type="NCBI Taxonomy" id="249586"/>
    <lineage>
        <taxon>Bacteria</taxon>
        <taxon>Bacillati</taxon>
        <taxon>Actinomycetota</taxon>
        <taxon>Actinomycetes</taxon>
        <taxon>Kitasatosporales</taxon>
        <taxon>Streptomycetaceae</taxon>
        <taxon>Streptomyces</taxon>
    </lineage>
</organism>
<dbReference type="InterPro" id="IPR058245">
    <property type="entry name" value="NreC/VraR/RcsB-like_REC"/>
</dbReference>
<evidence type="ECO:0000256" key="4">
    <source>
        <dbReference type="ARBA" id="ARBA00023163"/>
    </source>
</evidence>
<accession>A0ABQ3RVR2</accession>
<protein>
    <submittedName>
        <fullName evidence="9">DNA-binding response regulator</fullName>
    </submittedName>
</protein>
<dbReference type="Pfam" id="PF00196">
    <property type="entry name" value="GerE"/>
    <property type="match status" value="1"/>
</dbReference>
<proteinExistence type="predicted"/>
<evidence type="ECO:0000259" key="7">
    <source>
        <dbReference type="PROSITE" id="PS50043"/>
    </source>
</evidence>
<evidence type="ECO:0000259" key="8">
    <source>
        <dbReference type="PROSITE" id="PS50110"/>
    </source>
</evidence>
<keyword evidence="3 9" id="KW-0238">DNA-binding</keyword>
<dbReference type="PANTHER" id="PTHR43214">
    <property type="entry name" value="TWO-COMPONENT RESPONSE REGULATOR"/>
    <property type="match status" value="1"/>
</dbReference>
<comment type="caution">
    <text evidence="5">Lacks conserved residue(s) required for the propagation of feature annotation.</text>
</comment>
<keyword evidence="2" id="KW-0805">Transcription regulation</keyword>
<dbReference type="PANTHER" id="PTHR43214:SF24">
    <property type="entry name" value="TRANSCRIPTIONAL REGULATORY PROTEIN NARL-RELATED"/>
    <property type="match status" value="1"/>
</dbReference>
<dbReference type="EMBL" id="BNEB01000002">
    <property type="protein sequence ID" value="GHI59865.1"/>
    <property type="molecule type" value="Genomic_DNA"/>
</dbReference>
<dbReference type="SMART" id="SM00421">
    <property type="entry name" value="HTH_LUXR"/>
    <property type="match status" value="1"/>
</dbReference>
<dbReference type="PROSITE" id="PS50043">
    <property type="entry name" value="HTH_LUXR_2"/>
    <property type="match status" value="1"/>
</dbReference>
<dbReference type="InterPro" id="IPR039420">
    <property type="entry name" value="WalR-like"/>
</dbReference>
<keyword evidence="10" id="KW-1185">Reference proteome</keyword>
<keyword evidence="1" id="KW-0597">Phosphoprotein</keyword>
<feature type="domain" description="Response regulatory" evidence="8">
    <location>
        <begin position="3"/>
        <end position="138"/>
    </location>
</feature>
<name>A0ABQ3RVR2_9ACTN</name>
<gene>
    <name evidence="9" type="ORF">Saso_15150</name>
</gene>
<dbReference type="SMART" id="SM00448">
    <property type="entry name" value="REC"/>
    <property type="match status" value="1"/>
</dbReference>
<dbReference type="PROSITE" id="PS50110">
    <property type="entry name" value="RESPONSE_REGULATORY"/>
    <property type="match status" value="1"/>
</dbReference>
<dbReference type="InterPro" id="IPR001789">
    <property type="entry name" value="Sig_transdc_resp-reg_receiver"/>
</dbReference>
<sequence>MASVLIVNDQSLQRVGLRMLLAAEPDLTVVGDTASGAEAVALSAALRPDVVLLGGVGPGTDDLGTIRRIAHPAAPAHPARPAPPPGPEGPAGRPPRILVLASTGHEGHAYAALRAGAGGFLLQDATPRELTAAVRVVAAGDAVITPGLTRALIETVRHEHPRRPGGRAPGRAAFTERERDVLVAVASGWSNAEIATRLSIAPTTVKSHVSHILAKIGARARVQAVAFAYEYGLVRPAA</sequence>
<feature type="region of interest" description="Disordered" evidence="6">
    <location>
        <begin position="73"/>
        <end position="95"/>
    </location>
</feature>
<dbReference type="InterPro" id="IPR016032">
    <property type="entry name" value="Sig_transdc_resp-reg_C-effctor"/>
</dbReference>
<keyword evidence="4" id="KW-0804">Transcription</keyword>
<dbReference type="InterPro" id="IPR011006">
    <property type="entry name" value="CheY-like_superfamily"/>
</dbReference>